<dbReference type="RefSeq" id="WP_116975267.1">
    <property type="nucleotide sequence ID" value="NZ_QPMM01000003.1"/>
</dbReference>
<dbReference type="InterPro" id="IPR028098">
    <property type="entry name" value="Glyco_trans_4-like_N"/>
</dbReference>
<dbReference type="Proteomes" id="UP000260644">
    <property type="component" value="Unassembled WGS sequence"/>
</dbReference>
<evidence type="ECO:0000313" key="4">
    <source>
        <dbReference type="Proteomes" id="UP000260644"/>
    </source>
</evidence>
<dbReference type="PANTHER" id="PTHR12526:SF638">
    <property type="entry name" value="SPORE COAT PROTEIN SA"/>
    <property type="match status" value="1"/>
</dbReference>
<evidence type="ECO:0000259" key="2">
    <source>
        <dbReference type="Pfam" id="PF13477"/>
    </source>
</evidence>
<dbReference type="AlphaFoldDB" id="A0A3E1YCK3"/>
<dbReference type="Pfam" id="PF00534">
    <property type="entry name" value="Glycos_transf_1"/>
    <property type="match status" value="1"/>
</dbReference>
<name>A0A3E1YCK3_9BACT</name>
<dbReference type="EMBL" id="QPMM01000003">
    <property type="protein sequence ID" value="RFS23941.1"/>
    <property type="molecule type" value="Genomic_DNA"/>
</dbReference>
<evidence type="ECO:0000259" key="1">
    <source>
        <dbReference type="Pfam" id="PF00534"/>
    </source>
</evidence>
<dbReference type="GO" id="GO:0016757">
    <property type="term" value="F:glycosyltransferase activity"/>
    <property type="evidence" value="ECO:0007669"/>
    <property type="project" value="InterPro"/>
</dbReference>
<evidence type="ECO:0000313" key="3">
    <source>
        <dbReference type="EMBL" id="RFS23941.1"/>
    </source>
</evidence>
<dbReference type="OrthoDB" id="9790710at2"/>
<proteinExistence type="predicted"/>
<feature type="domain" description="Glycosyltransferase subfamily 4-like N-terminal" evidence="2">
    <location>
        <begin position="4"/>
        <end position="147"/>
    </location>
</feature>
<dbReference type="Pfam" id="PF13477">
    <property type="entry name" value="Glyco_trans_4_2"/>
    <property type="match status" value="1"/>
</dbReference>
<dbReference type="InterPro" id="IPR001296">
    <property type="entry name" value="Glyco_trans_1"/>
</dbReference>
<protein>
    <submittedName>
        <fullName evidence="3">Glycosyltransferase family 1 protein</fullName>
    </submittedName>
</protein>
<keyword evidence="3" id="KW-0808">Transferase</keyword>
<sequence length="376" mass="42836">MKGRILLVGNTAWSMFNFRLSLMLYLKEKGYEVMVAAPMDNYADRFKNYDISYFQISHLKAKGKNPLEEIRLYNELAEIYKKAAPGLIFHYTVKPNIYGSLVAKKLGIPSIAVTTGLGYIFGTRNLISLIAKKLYRFSLKNAKEVWFLNKEDKESFIDHNIIEKEKTFVLPGEGIDTQRFKAATNEVPVTSRKFRFIMSGRMLYEKGVADFVEASKILKTEGYDFESCLLGFVDVANPGAISREQIMEWEKANIIRYLGVTDNVISHLSTSDCFILPSYYREGIPRAIMEAASLEIPVITTDNVGCKDVVDDGETGFLCKVKNPVDLAEKMKQMLLLPGEKRSEFGRNARKKMLAEFSQDKIVDIYLNKIHTYLHS</sequence>
<accession>A0A3E1YCK3</accession>
<keyword evidence="4" id="KW-1185">Reference proteome</keyword>
<dbReference type="CDD" id="cd03808">
    <property type="entry name" value="GT4_CapM-like"/>
    <property type="match status" value="1"/>
</dbReference>
<organism evidence="3 4">
    <name type="scientific">Chitinophaga silvatica</name>
    <dbReference type="NCBI Taxonomy" id="2282649"/>
    <lineage>
        <taxon>Bacteria</taxon>
        <taxon>Pseudomonadati</taxon>
        <taxon>Bacteroidota</taxon>
        <taxon>Chitinophagia</taxon>
        <taxon>Chitinophagales</taxon>
        <taxon>Chitinophagaceae</taxon>
        <taxon>Chitinophaga</taxon>
    </lineage>
</organism>
<dbReference type="SUPFAM" id="SSF53756">
    <property type="entry name" value="UDP-Glycosyltransferase/glycogen phosphorylase"/>
    <property type="match status" value="1"/>
</dbReference>
<gene>
    <name evidence="3" type="ORF">DVR12_08645</name>
</gene>
<reference evidence="3 4" key="1">
    <citation type="submission" date="2018-07" db="EMBL/GenBank/DDBJ databases">
        <title>Chitinophaga K2CV101002-2 sp. nov., isolated from a monsoon evergreen broad-leaved forest soil.</title>
        <authorList>
            <person name="Lv Y."/>
        </authorList>
    </citation>
    <scope>NUCLEOTIDE SEQUENCE [LARGE SCALE GENOMIC DNA]</scope>
    <source>
        <strain evidence="3 4">GDMCC 1.1288</strain>
    </source>
</reference>
<comment type="caution">
    <text evidence="3">The sequence shown here is derived from an EMBL/GenBank/DDBJ whole genome shotgun (WGS) entry which is preliminary data.</text>
</comment>
<dbReference type="PANTHER" id="PTHR12526">
    <property type="entry name" value="GLYCOSYLTRANSFERASE"/>
    <property type="match status" value="1"/>
</dbReference>
<feature type="domain" description="Glycosyl transferase family 1" evidence="1">
    <location>
        <begin position="191"/>
        <end position="351"/>
    </location>
</feature>
<dbReference type="Gene3D" id="3.40.50.2000">
    <property type="entry name" value="Glycogen Phosphorylase B"/>
    <property type="match status" value="2"/>
</dbReference>